<dbReference type="PANTHER" id="PTHR34125:SF8">
    <property type="entry name" value="(RAPE) HYPOTHETICAL PROTEIN"/>
    <property type="match status" value="1"/>
</dbReference>
<keyword evidence="1" id="KW-0812">Transmembrane</keyword>
<keyword evidence="1" id="KW-1133">Transmembrane helix</keyword>
<organism evidence="2">
    <name type="scientific">Brassica campestris</name>
    <name type="common">Field mustard</name>
    <dbReference type="NCBI Taxonomy" id="3711"/>
    <lineage>
        <taxon>Eukaryota</taxon>
        <taxon>Viridiplantae</taxon>
        <taxon>Streptophyta</taxon>
        <taxon>Embryophyta</taxon>
        <taxon>Tracheophyta</taxon>
        <taxon>Spermatophyta</taxon>
        <taxon>Magnoliopsida</taxon>
        <taxon>eudicotyledons</taxon>
        <taxon>Gunneridae</taxon>
        <taxon>Pentapetalae</taxon>
        <taxon>rosids</taxon>
        <taxon>malvids</taxon>
        <taxon>Brassicales</taxon>
        <taxon>Brassicaceae</taxon>
        <taxon>Brassiceae</taxon>
        <taxon>Brassica</taxon>
    </lineage>
</organism>
<protein>
    <submittedName>
        <fullName evidence="2">Uncharacterized protein</fullName>
    </submittedName>
</protein>
<gene>
    <name evidence="2" type="ORF">BRAA03T14073Z</name>
</gene>
<keyword evidence="1" id="KW-0472">Membrane</keyword>
<accession>A0A3P6A125</accession>
<name>A0A3P6A125_BRACM</name>
<sequence length="218" mass="24641">MGIHTLRCKSGKKVRDVLLDEKAAEKAKNPSRGTRRCIKIILTRKQLQLLLLNSVEGVSFKLPETYGSCKRKWKPSLQTIVEHDYHLLIAYVSPHLTAFIIVLSFNISPISPSLSLDQQEMEIQARLMEYKFHVMITIIVIVVLSSLVYAAPRILDILAYFWPLFASTAAFLAMAITSGAFQQLSDEATGEGIMDYVAGRPEDFHYRDHLRDDIEAST</sequence>
<evidence type="ECO:0000256" key="1">
    <source>
        <dbReference type="SAM" id="Phobius"/>
    </source>
</evidence>
<dbReference type="EMBL" id="LR031572">
    <property type="protein sequence ID" value="VDC82855.1"/>
    <property type="molecule type" value="Genomic_DNA"/>
</dbReference>
<dbReference type="PANTHER" id="PTHR34125">
    <property type="entry name" value="OS01G0762900 PROTEIN"/>
    <property type="match status" value="1"/>
</dbReference>
<feature type="transmembrane region" description="Helical" evidence="1">
    <location>
        <begin position="88"/>
        <end position="111"/>
    </location>
</feature>
<proteinExistence type="predicted"/>
<feature type="transmembrane region" description="Helical" evidence="1">
    <location>
        <begin position="157"/>
        <end position="176"/>
    </location>
</feature>
<reference evidence="2" key="1">
    <citation type="submission" date="2018-11" db="EMBL/GenBank/DDBJ databases">
        <authorList>
            <consortium name="Genoscope - CEA"/>
            <person name="William W."/>
        </authorList>
    </citation>
    <scope>NUCLEOTIDE SEQUENCE</scope>
</reference>
<dbReference type="AlphaFoldDB" id="A0A3P6A125"/>
<feature type="transmembrane region" description="Helical" evidence="1">
    <location>
        <begin position="132"/>
        <end position="151"/>
    </location>
</feature>
<evidence type="ECO:0000313" key="2">
    <source>
        <dbReference type="EMBL" id="VDC82855.1"/>
    </source>
</evidence>